<comment type="caution">
    <text evidence="2">The sequence shown here is derived from an EMBL/GenBank/DDBJ whole genome shotgun (WGS) entry which is preliminary data.</text>
</comment>
<feature type="compositionally biased region" description="Basic and acidic residues" evidence="1">
    <location>
        <begin position="57"/>
        <end position="68"/>
    </location>
</feature>
<proteinExistence type="predicted"/>
<accession>A0A1C7ML63</accession>
<feature type="region of interest" description="Disordered" evidence="1">
    <location>
        <begin position="207"/>
        <end position="232"/>
    </location>
</feature>
<feature type="region of interest" description="Disordered" evidence="1">
    <location>
        <begin position="1"/>
        <end position="74"/>
    </location>
</feature>
<dbReference type="EMBL" id="LUGG01000002">
    <property type="protein sequence ID" value="OBZ77548.1"/>
    <property type="molecule type" value="Genomic_DNA"/>
</dbReference>
<reference evidence="2 3" key="1">
    <citation type="submission" date="2016-03" db="EMBL/GenBank/DDBJ databases">
        <title>Whole genome sequencing of Grifola frondosa 9006-11.</title>
        <authorList>
            <person name="Min B."/>
            <person name="Park H."/>
            <person name="Kim J.-G."/>
            <person name="Cho H."/>
            <person name="Oh Y.-L."/>
            <person name="Kong W.-S."/>
            <person name="Choi I.-G."/>
        </authorList>
    </citation>
    <scope>NUCLEOTIDE SEQUENCE [LARGE SCALE GENOMIC DNA]</scope>
    <source>
        <strain evidence="2 3">9006-11</strain>
    </source>
</reference>
<name>A0A1C7ML63_GRIFR</name>
<gene>
    <name evidence="2" type="ORF">A0H81_01768</name>
</gene>
<sequence length="472" mass="51071">MATSTSYPPRLQLSPQTNATSIKRSFDELGLDEISSADEQASGSGTSHSSTGNAEGSNDRNKRARSESDSSGVDEIDEIFVASNGSYSSSSGLMGGRDIAVVSSNSLQAALSVNATDLSTNPVPPNTSNVGVENPDIEMEDMLPFVFRAISPPNVPPPRTPHSDANEQYRLSLERFNDFDREISALRRAPFSPALASILDQGDVIASTGSSSAEDRPAIHPSSSASGSTLVTDSQVSVSTRSCPVSHSLDATPSTFSYPLWPLHSHEDRSVPFGSMPFAARARRRVARMSPSEDDTIAASWLDTSSTDAQPRSTSQYLRQMERTYVDRLRLIRERRNAFPDATEPIDDEDSLNSTLRFRSRNAVDRFPGAFSVAWTHSAHDPPEVSLRAPGEHRSHLASLDRPSDTFFPQTGPEDAGPTRPFFPYNRVASPSTRSSERDGNSASRPLASYVLPESRFSTLANALSSPGTSRL</sequence>
<dbReference type="AlphaFoldDB" id="A0A1C7ML63"/>
<organism evidence="2 3">
    <name type="scientific">Grifola frondosa</name>
    <name type="common">Maitake</name>
    <name type="synonym">Polyporus frondosus</name>
    <dbReference type="NCBI Taxonomy" id="5627"/>
    <lineage>
        <taxon>Eukaryota</taxon>
        <taxon>Fungi</taxon>
        <taxon>Dikarya</taxon>
        <taxon>Basidiomycota</taxon>
        <taxon>Agaricomycotina</taxon>
        <taxon>Agaricomycetes</taxon>
        <taxon>Polyporales</taxon>
        <taxon>Grifolaceae</taxon>
        <taxon>Grifola</taxon>
    </lineage>
</organism>
<protein>
    <submittedName>
        <fullName evidence="2">Uncharacterized protein</fullName>
    </submittedName>
</protein>
<keyword evidence="3" id="KW-1185">Reference proteome</keyword>
<feature type="compositionally biased region" description="Polar residues" evidence="1">
    <location>
        <begin position="1"/>
        <end position="23"/>
    </location>
</feature>
<evidence type="ECO:0000256" key="1">
    <source>
        <dbReference type="SAM" id="MobiDB-lite"/>
    </source>
</evidence>
<dbReference type="Proteomes" id="UP000092993">
    <property type="component" value="Unassembled WGS sequence"/>
</dbReference>
<evidence type="ECO:0000313" key="2">
    <source>
        <dbReference type="EMBL" id="OBZ77548.1"/>
    </source>
</evidence>
<feature type="compositionally biased region" description="Polar residues" evidence="1">
    <location>
        <begin position="221"/>
        <end position="232"/>
    </location>
</feature>
<feature type="compositionally biased region" description="Low complexity" evidence="1">
    <location>
        <begin position="42"/>
        <end position="52"/>
    </location>
</feature>
<dbReference type="OrthoDB" id="2757442at2759"/>
<feature type="region of interest" description="Disordered" evidence="1">
    <location>
        <begin position="381"/>
        <end position="447"/>
    </location>
</feature>
<evidence type="ECO:0000313" key="3">
    <source>
        <dbReference type="Proteomes" id="UP000092993"/>
    </source>
</evidence>